<evidence type="ECO:0000313" key="2">
    <source>
        <dbReference type="EMBL" id="KAF0746178.1"/>
    </source>
</evidence>
<gene>
    <name evidence="2" type="ORF">FWK35_00028332</name>
</gene>
<dbReference type="AlphaFoldDB" id="A0A6G0XZL5"/>
<accession>A0A6G0XZL5</accession>
<proteinExistence type="predicted"/>
<dbReference type="EMBL" id="VUJU01007300">
    <property type="protein sequence ID" value="KAF0746178.1"/>
    <property type="molecule type" value="Genomic_DNA"/>
</dbReference>
<name>A0A6G0XZL5_APHCR</name>
<sequence length="121" mass="13334">MWHGSNNTERGRRPKNKLPPSNTAWKDRHNEPPADNQSTAAGNDQHPCPQHRGTGGGNTNRNSRGHGATRPPASNPVDMEISPEEEEELLRDIDAGPPDDVDMETVYINTPPEPTTLPQQE</sequence>
<feature type="region of interest" description="Disordered" evidence="1">
    <location>
        <begin position="1"/>
        <end position="121"/>
    </location>
</feature>
<evidence type="ECO:0000313" key="3">
    <source>
        <dbReference type="Proteomes" id="UP000478052"/>
    </source>
</evidence>
<comment type="caution">
    <text evidence="2">The sequence shown here is derived from an EMBL/GenBank/DDBJ whole genome shotgun (WGS) entry which is preliminary data.</text>
</comment>
<evidence type="ECO:0000256" key="1">
    <source>
        <dbReference type="SAM" id="MobiDB-lite"/>
    </source>
</evidence>
<keyword evidence="3" id="KW-1185">Reference proteome</keyword>
<protein>
    <submittedName>
        <fullName evidence="2">Uncharacterized protein</fullName>
    </submittedName>
</protein>
<dbReference type="Proteomes" id="UP000478052">
    <property type="component" value="Unassembled WGS sequence"/>
</dbReference>
<organism evidence="2 3">
    <name type="scientific">Aphis craccivora</name>
    <name type="common">Cowpea aphid</name>
    <dbReference type="NCBI Taxonomy" id="307492"/>
    <lineage>
        <taxon>Eukaryota</taxon>
        <taxon>Metazoa</taxon>
        <taxon>Ecdysozoa</taxon>
        <taxon>Arthropoda</taxon>
        <taxon>Hexapoda</taxon>
        <taxon>Insecta</taxon>
        <taxon>Pterygota</taxon>
        <taxon>Neoptera</taxon>
        <taxon>Paraneoptera</taxon>
        <taxon>Hemiptera</taxon>
        <taxon>Sternorrhyncha</taxon>
        <taxon>Aphidomorpha</taxon>
        <taxon>Aphidoidea</taxon>
        <taxon>Aphididae</taxon>
        <taxon>Aphidini</taxon>
        <taxon>Aphis</taxon>
        <taxon>Aphis</taxon>
    </lineage>
</organism>
<reference evidence="2 3" key="1">
    <citation type="submission" date="2019-08" db="EMBL/GenBank/DDBJ databases">
        <title>Whole genome of Aphis craccivora.</title>
        <authorList>
            <person name="Voronova N.V."/>
            <person name="Shulinski R.S."/>
            <person name="Bandarenka Y.V."/>
            <person name="Zhorov D.G."/>
            <person name="Warner D."/>
        </authorList>
    </citation>
    <scope>NUCLEOTIDE SEQUENCE [LARGE SCALE GENOMIC DNA]</scope>
    <source>
        <strain evidence="2">180601</strain>
        <tissue evidence="2">Whole Body</tissue>
    </source>
</reference>